<reference evidence="9" key="1">
    <citation type="journal article" date="2011" name="J. Bacteriol.">
        <title>Genome sequences of eight morphologically diverse alphaproteobacteria.</title>
        <authorList>
            <consortium name="US DOE Joint Genome Institute"/>
            <person name="Brown P.J."/>
            <person name="Kysela D.T."/>
            <person name="Buechlein A."/>
            <person name="Hemmerich C."/>
            <person name="Brun Y.V."/>
        </authorList>
    </citation>
    <scope>NUCLEOTIDE SEQUENCE [LARGE SCALE GENOMIC DNA]</scope>
    <source>
        <strain evidence="9">ATCC 17100 / ATH 3.1.1 / DSM 162 / LMG 4299</strain>
    </source>
</reference>
<feature type="domain" description="Core-binding (CB)" evidence="7">
    <location>
        <begin position="103"/>
        <end position="185"/>
    </location>
</feature>
<keyword evidence="2" id="KW-0229">DNA integration</keyword>
<dbReference type="Gene3D" id="3.30.160.390">
    <property type="entry name" value="Integrase, DNA-binding domain"/>
    <property type="match status" value="1"/>
</dbReference>
<evidence type="ECO:0000256" key="4">
    <source>
        <dbReference type="ARBA" id="ARBA00023172"/>
    </source>
</evidence>
<feature type="domain" description="Tyr recombinase" evidence="6">
    <location>
        <begin position="206"/>
        <end position="389"/>
    </location>
</feature>
<dbReference type="GO" id="GO:0006310">
    <property type="term" value="P:DNA recombination"/>
    <property type="evidence" value="ECO:0007669"/>
    <property type="project" value="UniProtKB-KW"/>
</dbReference>
<evidence type="ECO:0000256" key="1">
    <source>
        <dbReference type="ARBA" id="ARBA00008857"/>
    </source>
</evidence>
<evidence type="ECO:0000256" key="5">
    <source>
        <dbReference type="PROSITE-ProRule" id="PRU01248"/>
    </source>
</evidence>
<dbReference type="STRING" id="648757.Rvan_2487"/>
<dbReference type="CDD" id="cd00801">
    <property type="entry name" value="INT_P4_C"/>
    <property type="match status" value="1"/>
</dbReference>
<dbReference type="InterPro" id="IPR010998">
    <property type="entry name" value="Integrase_recombinase_N"/>
</dbReference>
<dbReference type="GO" id="GO:0015074">
    <property type="term" value="P:DNA integration"/>
    <property type="evidence" value="ECO:0007669"/>
    <property type="project" value="UniProtKB-KW"/>
</dbReference>
<organism evidence="8 9">
    <name type="scientific">Rhodomicrobium vannielii (strain ATCC 17100 / DSM 162 / LMG 4299 / NCIMB 10020 / ATH 3.1.1)</name>
    <dbReference type="NCBI Taxonomy" id="648757"/>
    <lineage>
        <taxon>Bacteria</taxon>
        <taxon>Pseudomonadati</taxon>
        <taxon>Pseudomonadota</taxon>
        <taxon>Alphaproteobacteria</taxon>
        <taxon>Hyphomicrobiales</taxon>
        <taxon>Hyphomicrobiaceae</taxon>
        <taxon>Rhodomicrobium</taxon>
    </lineage>
</organism>
<keyword evidence="3 5" id="KW-0238">DNA-binding</keyword>
<dbReference type="Gene3D" id="1.10.150.130">
    <property type="match status" value="1"/>
</dbReference>
<protein>
    <submittedName>
        <fullName evidence="8">Integrase family protein</fullName>
    </submittedName>
</protein>
<dbReference type="InterPro" id="IPR044068">
    <property type="entry name" value="CB"/>
</dbReference>
<dbReference type="InterPro" id="IPR025166">
    <property type="entry name" value="Integrase_DNA_bind_dom"/>
</dbReference>
<accession>E3I5I1</accession>
<gene>
    <name evidence="8" type="ordered locus">Rvan_2487</name>
</gene>
<dbReference type="Gene3D" id="1.10.443.10">
    <property type="entry name" value="Intergrase catalytic core"/>
    <property type="match status" value="1"/>
</dbReference>
<keyword evidence="4" id="KW-0233">DNA recombination</keyword>
<dbReference type="InterPro" id="IPR050808">
    <property type="entry name" value="Phage_Integrase"/>
</dbReference>
<evidence type="ECO:0000256" key="2">
    <source>
        <dbReference type="ARBA" id="ARBA00022908"/>
    </source>
</evidence>
<evidence type="ECO:0000259" key="6">
    <source>
        <dbReference type="PROSITE" id="PS51898"/>
    </source>
</evidence>
<evidence type="ECO:0000313" key="8">
    <source>
        <dbReference type="EMBL" id="ADP71702.1"/>
    </source>
</evidence>
<dbReference type="PROSITE" id="PS51898">
    <property type="entry name" value="TYR_RECOMBINASE"/>
    <property type="match status" value="1"/>
</dbReference>
<dbReference type="AlphaFoldDB" id="E3I5I1"/>
<dbReference type="KEGG" id="rva:Rvan_2487"/>
<dbReference type="PROSITE" id="PS51900">
    <property type="entry name" value="CB"/>
    <property type="match status" value="1"/>
</dbReference>
<dbReference type="EMBL" id="CP002292">
    <property type="protein sequence ID" value="ADP71702.1"/>
    <property type="molecule type" value="Genomic_DNA"/>
</dbReference>
<dbReference type="InterPro" id="IPR013762">
    <property type="entry name" value="Integrase-like_cat_sf"/>
</dbReference>
<dbReference type="SUPFAM" id="SSF56349">
    <property type="entry name" value="DNA breaking-rejoining enzymes"/>
    <property type="match status" value="1"/>
</dbReference>
<dbReference type="InterPro" id="IPR002104">
    <property type="entry name" value="Integrase_catalytic"/>
</dbReference>
<dbReference type="InterPro" id="IPR011010">
    <property type="entry name" value="DNA_brk_join_enz"/>
</dbReference>
<evidence type="ECO:0000259" key="7">
    <source>
        <dbReference type="PROSITE" id="PS51900"/>
    </source>
</evidence>
<evidence type="ECO:0000313" key="9">
    <source>
        <dbReference type="Proteomes" id="UP000001399"/>
    </source>
</evidence>
<sequence>MTKALTVRALENMRPGASRREIPDGIIQGLYFVHQPSGAKSWAVRYRVGGQTRKLTLGTYPAIGLKPARDLASTALAAVARGEDPAKAKKAAKEKEKAAPARDFVEAVAASFIERHSKQKNKETHIRETERILQREIVPVWKGRKLGDITRADVHEVLDAIVNRGCPTMANRTLSTVRKMCAWAVDRSFIAVSPCHGIKAPASEKSRDRLLSEDEMRAAWLAFEATGWPFGPLAKLLLATAQRRDEVADMRWSEIDFKTRIWTIPAARSKNGQAHEVPLSEAALAILDGLPHVAGVSDYVFTTTGKTPVSGFSRAKKAFDEQITRQLGEGIPGWTLHDLRRTAASGMTALKSPPHVVDAVLNHKSGTIKGVSAVYMRYGYAAEKRTALDAWGHFLTTIISSNTPCSNMAQLGTDHDEEETEEIRPSR</sequence>
<dbReference type="OrthoDB" id="7615137at2"/>
<dbReference type="InterPro" id="IPR053876">
    <property type="entry name" value="Phage_int_M"/>
</dbReference>
<name>E3I5I1_RHOVT</name>
<dbReference type="RefSeq" id="WP_013420080.1">
    <property type="nucleotide sequence ID" value="NC_014664.1"/>
</dbReference>
<dbReference type="Pfam" id="PF13356">
    <property type="entry name" value="Arm-DNA-bind_3"/>
    <property type="match status" value="1"/>
</dbReference>
<dbReference type="eggNOG" id="COG0582">
    <property type="taxonomic scope" value="Bacteria"/>
</dbReference>
<comment type="similarity">
    <text evidence="1">Belongs to the 'phage' integrase family.</text>
</comment>
<dbReference type="Pfam" id="PF00589">
    <property type="entry name" value="Phage_integrase"/>
    <property type="match status" value="1"/>
</dbReference>
<dbReference type="Pfam" id="PF22022">
    <property type="entry name" value="Phage_int_M"/>
    <property type="match status" value="1"/>
</dbReference>
<evidence type="ECO:0000256" key="3">
    <source>
        <dbReference type="ARBA" id="ARBA00023125"/>
    </source>
</evidence>
<dbReference type="GO" id="GO:0003677">
    <property type="term" value="F:DNA binding"/>
    <property type="evidence" value="ECO:0007669"/>
    <property type="project" value="UniProtKB-UniRule"/>
</dbReference>
<keyword evidence="9" id="KW-1185">Reference proteome</keyword>
<dbReference type="InterPro" id="IPR038488">
    <property type="entry name" value="Integrase_DNA-bd_sf"/>
</dbReference>
<proteinExistence type="inferred from homology"/>
<dbReference type="PANTHER" id="PTHR30629">
    <property type="entry name" value="PROPHAGE INTEGRASE"/>
    <property type="match status" value="1"/>
</dbReference>
<dbReference type="HOGENOM" id="CLU_027562_0_4_5"/>
<dbReference type="PANTHER" id="PTHR30629:SF2">
    <property type="entry name" value="PROPHAGE INTEGRASE INTS-RELATED"/>
    <property type="match status" value="1"/>
</dbReference>
<dbReference type="Proteomes" id="UP000001399">
    <property type="component" value="Chromosome"/>
</dbReference>